<feature type="transmembrane region" description="Helical" evidence="7">
    <location>
        <begin position="101"/>
        <end position="134"/>
    </location>
</feature>
<feature type="transmembrane region" description="Helical" evidence="7">
    <location>
        <begin position="338"/>
        <end position="356"/>
    </location>
</feature>
<feature type="transmembrane region" description="Helical" evidence="7">
    <location>
        <begin position="306"/>
        <end position="331"/>
    </location>
</feature>
<comment type="caution">
    <text evidence="7">Lacks conserved residue(s) required for the propagation of feature annotation.</text>
</comment>
<dbReference type="Proteomes" id="UP000189796">
    <property type="component" value="Chromosome I"/>
</dbReference>
<protein>
    <recommendedName>
        <fullName evidence="7">TRAP transporter large permease protein</fullName>
    </recommendedName>
</protein>
<feature type="transmembrane region" description="Helical" evidence="7">
    <location>
        <begin position="12"/>
        <end position="42"/>
    </location>
</feature>
<dbReference type="InterPro" id="IPR004681">
    <property type="entry name" value="TRAP_DctM"/>
</dbReference>
<organism evidence="9 10">
    <name type="scientific">Bradyrhizobium erythrophlei</name>
    <dbReference type="NCBI Taxonomy" id="1437360"/>
    <lineage>
        <taxon>Bacteria</taxon>
        <taxon>Pseudomonadati</taxon>
        <taxon>Pseudomonadota</taxon>
        <taxon>Alphaproteobacteria</taxon>
        <taxon>Hyphomicrobiales</taxon>
        <taxon>Nitrobacteraceae</taxon>
        <taxon>Bradyrhizobium</taxon>
    </lineage>
</organism>
<feature type="transmembrane region" description="Helical" evidence="7">
    <location>
        <begin position="246"/>
        <end position="264"/>
    </location>
</feature>
<comment type="subunit">
    <text evidence="7">The complex comprises the extracytoplasmic solute receptor protein and the two transmembrane proteins.</text>
</comment>
<keyword evidence="6 7" id="KW-0472">Membrane</keyword>
<feature type="domain" description="TRAP C4-dicarboxylate transport system permease DctM subunit" evidence="8">
    <location>
        <begin position="14"/>
        <end position="421"/>
    </location>
</feature>
<dbReference type="EMBL" id="LT670817">
    <property type="protein sequence ID" value="SHG60174.1"/>
    <property type="molecule type" value="Genomic_DNA"/>
</dbReference>
<sequence length="432" mass="45630">MSLAAGLSFVLITLVMFGLMALGIPIFVSIGLAAFAGLAMIFGPLHAMVDFTSFLWQSLNNFELVTIPLFVLTAMLVEESKIGDELFACAKAWIGSVPNGLGVAVILTCAIFASITGSSPVTAVTVGLIALPALAREGYPDSLRGALIAGGGTLGILLPPSLPLIIYGVLTQTSIGSLFMATVFPGLLLTAMFSVYVLLVHRPAVRARSHSMQERLQALWSALPIIVLPAFIILSIYLGWVTPTETGAVAVAYVLALGLIRGRLDVSRILRAGRSAALTTAMLLLIFGTGSVFARYSAMLQLPQHIASAVGGVPGGPLMVFTAIVVTDLVLGTFLESGALTILTIPIFFPIAQAIGLDPVQFGVMIAVNQEIAQIHPPTGLNLVTVSSISGIPLTRMMVSILPFIAIELVMIYLLYFFPQLTLFLPAHMSMH</sequence>
<feature type="transmembrane region" description="Helical" evidence="7">
    <location>
        <begin position="219"/>
        <end position="240"/>
    </location>
</feature>
<dbReference type="GO" id="GO:0022857">
    <property type="term" value="F:transmembrane transporter activity"/>
    <property type="evidence" value="ECO:0007669"/>
    <property type="project" value="UniProtKB-UniRule"/>
</dbReference>
<feature type="transmembrane region" description="Helical" evidence="7">
    <location>
        <begin position="175"/>
        <end position="199"/>
    </location>
</feature>
<keyword evidence="7" id="KW-0813">Transport</keyword>
<reference evidence="9 10" key="1">
    <citation type="submission" date="2016-11" db="EMBL/GenBank/DDBJ databases">
        <authorList>
            <person name="Jaros S."/>
            <person name="Januszkiewicz K."/>
            <person name="Wedrychowicz H."/>
        </authorList>
    </citation>
    <scope>NUCLEOTIDE SEQUENCE [LARGE SCALE GENOMIC DNA]</scope>
    <source>
        <strain evidence="9 10">GAS138</strain>
    </source>
</reference>
<keyword evidence="2" id="KW-1003">Cell membrane</keyword>
<comment type="function">
    <text evidence="7">Part of the tripartite ATP-independent periplasmic (TRAP) transport system.</text>
</comment>
<feature type="transmembrane region" description="Helical" evidence="7">
    <location>
        <begin position="146"/>
        <end position="169"/>
    </location>
</feature>
<dbReference type="GO" id="GO:0005886">
    <property type="term" value="C:plasma membrane"/>
    <property type="evidence" value="ECO:0007669"/>
    <property type="project" value="UniProtKB-SubCell"/>
</dbReference>
<evidence type="ECO:0000256" key="3">
    <source>
        <dbReference type="ARBA" id="ARBA00022519"/>
    </source>
</evidence>
<dbReference type="PANTHER" id="PTHR33362">
    <property type="entry name" value="SIALIC ACID TRAP TRANSPORTER PERMEASE PROTEIN SIAT-RELATED"/>
    <property type="match status" value="1"/>
</dbReference>
<feature type="transmembrane region" description="Helical" evidence="7">
    <location>
        <begin position="276"/>
        <end position="294"/>
    </location>
</feature>
<dbReference type="AlphaFoldDB" id="A0A1M5L4Y3"/>
<dbReference type="RefSeq" id="WP_079601153.1">
    <property type="nucleotide sequence ID" value="NZ_LT670817.1"/>
</dbReference>
<dbReference type="NCBIfam" id="TIGR00786">
    <property type="entry name" value="dctM"/>
    <property type="match status" value="1"/>
</dbReference>
<evidence type="ECO:0000256" key="1">
    <source>
        <dbReference type="ARBA" id="ARBA00004429"/>
    </source>
</evidence>
<proteinExistence type="inferred from homology"/>
<comment type="subcellular location">
    <subcellularLocation>
        <location evidence="1 7">Cell inner membrane</location>
        <topology evidence="1 7">Multi-pass membrane protein</topology>
    </subcellularLocation>
</comment>
<name>A0A1M5L4Y3_9BRAD</name>
<keyword evidence="3 7" id="KW-0997">Cell inner membrane</keyword>
<evidence type="ECO:0000259" key="8">
    <source>
        <dbReference type="Pfam" id="PF06808"/>
    </source>
</evidence>
<gene>
    <name evidence="9" type="ORF">SAMN05443248_2104</name>
</gene>
<accession>A0A1M5L4Y3</accession>
<dbReference type="Pfam" id="PF06808">
    <property type="entry name" value="DctM"/>
    <property type="match status" value="1"/>
</dbReference>
<dbReference type="InterPro" id="IPR010656">
    <property type="entry name" value="DctM"/>
</dbReference>
<comment type="similarity">
    <text evidence="7">Belongs to the TRAP transporter large permease family.</text>
</comment>
<evidence type="ECO:0000256" key="6">
    <source>
        <dbReference type="ARBA" id="ARBA00023136"/>
    </source>
</evidence>
<dbReference type="OrthoDB" id="9783448at2"/>
<evidence type="ECO:0000256" key="4">
    <source>
        <dbReference type="ARBA" id="ARBA00022692"/>
    </source>
</evidence>
<dbReference type="PANTHER" id="PTHR33362:SF5">
    <property type="entry name" value="C4-DICARBOXYLATE TRAP TRANSPORTER LARGE PERMEASE PROTEIN DCTM"/>
    <property type="match status" value="1"/>
</dbReference>
<keyword evidence="5 7" id="KW-1133">Transmembrane helix</keyword>
<feature type="transmembrane region" description="Helical" evidence="7">
    <location>
        <begin position="401"/>
        <end position="425"/>
    </location>
</feature>
<evidence type="ECO:0000313" key="9">
    <source>
        <dbReference type="EMBL" id="SHG60174.1"/>
    </source>
</evidence>
<evidence type="ECO:0000256" key="7">
    <source>
        <dbReference type="RuleBase" id="RU369079"/>
    </source>
</evidence>
<evidence type="ECO:0000256" key="5">
    <source>
        <dbReference type="ARBA" id="ARBA00022989"/>
    </source>
</evidence>
<evidence type="ECO:0000256" key="2">
    <source>
        <dbReference type="ARBA" id="ARBA00022475"/>
    </source>
</evidence>
<evidence type="ECO:0000313" key="10">
    <source>
        <dbReference type="Proteomes" id="UP000189796"/>
    </source>
</evidence>
<keyword evidence="4 7" id="KW-0812">Transmembrane</keyword>
<dbReference type="PIRSF" id="PIRSF006066">
    <property type="entry name" value="HI0050"/>
    <property type="match status" value="1"/>
</dbReference>